<feature type="compositionally biased region" description="Low complexity" evidence="1">
    <location>
        <begin position="160"/>
        <end position="169"/>
    </location>
</feature>
<feature type="compositionally biased region" description="Polar residues" evidence="1">
    <location>
        <begin position="126"/>
        <end position="141"/>
    </location>
</feature>
<dbReference type="InterPro" id="IPR021136">
    <property type="entry name" value="Flagellar_hook_control-like_C"/>
</dbReference>
<name>A0A501PP45_9PROT</name>
<organism evidence="3 4">
    <name type="scientific">Emcibacter nanhaiensis</name>
    <dbReference type="NCBI Taxonomy" id="1505037"/>
    <lineage>
        <taxon>Bacteria</taxon>
        <taxon>Pseudomonadati</taxon>
        <taxon>Pseudomonadota</taxon>
        <taxon>Alphaproteobacteria</taxon>
        <taxon>Emcibacterales</taxon>
        <taxon>Emcibacteraceae</taxon>
        <taxon>Emcibacter</taxon>
    </lineage>
</organism>
<feature type="compositionally biased region" description="Low complexity" evidence="1">
    <location>
        <begin position="414"/>
        <end position="426"/>
    </location>
</feature>
<dbReference type="AlphaFoldDB" id="A0A501PP45"/>
<dbReference type="RefSeq" id="WP_139939982.1">
    <property type="nucleotide sequence ID" value="NZ_JBHSYP010000003.1"/>
</dbReference>
<feature type="compositionally biased region" description="Low complexity" evidence="1">
    <location>
        <begin position="379"/>
        <end position="392"/>
    </location>
</feature>
<sequence length="635" mass="64509">MTSGTDIYNALQAAGATTSRSGGGSHASGADQETKGLFGQYVSEENAKAAAPSKKETKAAPEARNDGASETAEQTTAPAKKTAEGKTAPTENASAEAPKEQAAENPAAKADQAEEVALFNKETGKSKTSPGIASPDQTPTASPEELPDAAVDGVADDAPPEAAGQPGAGLKADAAPEAQTTAEDGKQVAVSDGAASGQENSAEGKQVQAAAASDEKAPQKNAEAPAEQAAQGTTEPETDPAPAKQQAEVSPKAAVDDTDTVIADKEERGTGRASEEKSGPGKQVADTKDSDKESPAEPPVEVADASNDEPAAPLTPASHAEAKKDTSSKPSESDDNEEDLSDVAVAATQAPAEKQVASRAEADSRTGAPTGDETVPVDSSRSGNRQQNSNGQPQDNRENKNLAAAAADNRDGVAKAASGDAAGSSGQTEPTAAKPAGEQFALLQKTPLDSLASKTAAATHNLNMGQQLVVGAHNLVVQEAASTGLQHSGTILQNGLASAQAAADQILAAVSRHMANGKSTFRVQLHPAELGQVDVKMDFAADGKMMTTLTVDNEKTLHLLQRDQHTLSRMLGNAGFNMDQGNLNFNLRQQAGNGNGFGNPDSGFASGDDIQAEDDLAPAEIIAVNVSNSGLDISV</sequence>
<gene>
    <name evidence="3" type="ORF">FIV46_07445</name>
</gene>
<dbReference type="Proteomes" id="UP000319148">
    <property type="component" value="Unassembled WGS sequence"/>
</dbReference>
<keyword evidence="4" id="KW-1185">Reference proteome</keyword>
<dbReference type="CDD" id="cd17470">
    <property type="entry name" value="T3SS_Flik_C"/>
    <property type="match status" value="1"/>
</dbReference>
<dbReference type="InterPro" id="IPR038610">
    <property type="entry name" value="FliK-like_C_sf"/>
</dbReference>
<dbReference type="EMBL" id="VFIY01000005">
    <property type="protein sequence ID" value="TPD62025.1"/>
    <property type="molecule type" value="Genomic_DNA"/>
</dbReference>
<feature type="region of interest" description="Disordered" evidence="1">
    <location>
        <begin position="15"/>
        <end position="397"/>
    </location>
</feature>
<dbReference type="Pfam" id="PF02120">
    <property type="entry name" value="Flg_hook"/>
    <property type="match status" value="1"/>
</dbReference>
<feature type="compositionally biased region" description="Basic and acidic residues" evidence="1">
    <location>
        <begin position="262"/>
        <end position="295"/>
    </location>
</feature>
<evidence type="ECO:0000313" key="3">
    <source>
        <dbReference type="EMBL" id="TPD62025.1"/>
    </source>
</evidence>
<comment type="caution">
    <text evidence="3">The sequence shown here is derived from an EMBL/GenBank/DDBJ whole genome shotgun (WGS) entry which is preliminary data.</text>
</comment>
<reference evidence="4" key="1">
    <citation type="submission" date="2019-06" db="EMBL/GenBank/DDBJ databases">
        <title>The complete genome of Emcibacter congregatus ZYLT.</title>
        <authorList>
            <person name="Zhao Z."/>
        </authorList>
    </citation>
    <scope>NUCLEOTIDE SEQUENCE [LARGE SCALE GENOMIC DNA]</scope>
    <source>
        <strain evidence="4">MCCC 1A06723</strain>
    </source>
</reference>
<feature type="compositionally biased region" description="Basic and acidic residues" evidence="1">
    <location>
        <begin position="53"/>
        <end position="67"/>
    </location>
</feature>
<dbReference type="Gene3D" id="3.30.750.140">
    <property type="match status" value="1"/>
</dbReference>
<evidence type="ECO:0000259" key="2">
    <source>
        <dbReference type="Pfam" id="PF02120"/>
    </source>
</evidence>
<evidence type="ECO:0000313" key="4">
    <source>
        <dbReference type="Proteomes" id="UP000319148"/>
    </source>
</evidence>
<accession>A0A501PP45</accession>
<dbReference type="OrthoDB" id="7203912at2"/>
<feature type="region of interest" description="Disordered" evidence="1">
    <location>
        <begin position="410"/>
        <end position="434"/>
    </location>
</feature>
<protein>
    <recommendedName>
        <fullName evidence="2">Flagellar hook-length control protein-like C-terminal domain-containing protein</fullName>
    </recommendedName>
</protein>
<evidence type="ECO:0000256" key="1">
    <source>
        <dbReference type="SAM" id="MobiDB-lite"/>
    </source>
</evidence>
<proteinExistence type="predicted"/>
<feature type="domain" description="Flagellar hook-length control protein-like C-terminal" evidence="2">
    <location>
        <begin position="513"/>
        <end position="589"/>
    </location>
</feature>